<protein>
    <submittedName>
        <fullName evidence="2">Uncharacterized protein</fullName>
    </submittedName>
</protein>
<gene>
    <name evidence="2" type="ORF">SAMN04488540_10892</name>
</gene>
<organism evidence="2 3">
    <name type="scientific">Ferrimonas sediminum</name>
    <dbReference type="NCBI Taxonomy" id="718193"/>
    <lineage>
        <taxon>Bacteria</taxon>
        <taxon>Pseudomonadati</taxon>
        <taxon>Pseudomonadota</taxon>
        <taxon>Gammaproteobacteria</taxon>
        <taxon>Alteromonadales</taxon>
        <taxon>Ferrimonadaceae</taxon>
        <taxon>Ferrimonas</taxon>
    </lineage>
</organism>
<evidence type="ECO:0000313" key="3">
    <source>
        <dbReference type="Proteomes" id="UP000199527"/>
    </source>
</evidence>
<proteinExistence type="predicted"/>
<keyword evidence="3" id="KW-1185">Reference proteome</keyword>
<evidence type="ECO:0000313" key="2">
    <source>
        <dbReference type="EMBL" id="SDJ45217.1"/>
    </source>
</evidence>
<accession>A0A1G8TUV8</accession>
<reference evidence="3" key="1">
    <citation type="submission" date="2016-10" db="EMBL/GenBank/DDBJ databases">
        <authorList>
            <person name="Varghese N."/>
            <person name="Submissions S."/>
        </authorList>
    </citation>
    <scope>NUCLEOTIDE SEQUENCE [LARGE SCALE GENOMIC DNA]</scope>
    <source>
        <strain evidence="3">DSM 23317</strain>
    </source>
</reference>
<feature type="coiled-coil region" evidence="1">
    <location>
        <begin position="300"/>
        <end position="334"/>
    </location>
</feature>
<name>A0A1G8TUV8_9GAMM</name>
<dbReference type="AlphaFoldDB" id="A0A1G8TUV8"/>
<dbReference type="Proteomes" id="UP000199527">
    <property type="component" value="Unassembled WGS sequence"/>
</dbReference>
<evidence type="ECO:0000256" key="1">
    <source>
        <dbReference type="SAM" id="Coils"/>
    </source>
</evidence>
<dbReference type="EMBL" id="FNEM01000008">
    <property type="protein sequence ID" value="SDJ45217.1"/>
    <property type="molecule type" value="Genomic_DNA"/>
</dbReference>
<dbReference type="RefSeq" id="WP_090365332.1">
    <property type="nucleotide sequence ID" value="NZ_FNEM01000008.1"/>
</dbReference>
<dbReference type="OrthoDB" id="6057646at2"/>
<sequence>MLKFYTQFSVDNCHDLDAILAVAKTWLNGSPHSSFNADNLEPLTLQTPGPLLQGSEKIQIAHCYESDYQGLGVRHENLDNKQVRWVTEIVGAKIGGRFWISVLLSCDSDTPLTHSPQAKKPYIVRLILEHFGGGQDANLTITDEPTRLQDNEADFAAISRIINGESDNMLPVVYCSADEYNRCSVDPDDLAKWLSGMAHVLVEPHRRFSFDLKEATEGKNVYLGAVGIYWPNGGLTRVLPGDRFATGNDLAVEVARTIRDSLVTQRSIKGCSWSQLRERVSRSKIQALKQQDSAELEQFVAAFDDELKAKEEQLAAAELTINSLRSELMNLRAIKGHSGSSLLNEGQEQDLYPGERKDLVQEVMQTALKNAQPNTRMFDLIDDLVQANTPVGERSRLLAAVKHTLSQYQSMDKKTRSDIEKMGFSFEEENRHYKLMFKGDPRYKINLAKTSSDHRSGKNLVSQIRKEFF</sequence>
<keyword evidence="1" id="KW-0175">Coiled coil</keyword>